<comment type="caution">
    <text evidence="2">The sequence shown here is derived from an EMBL/GenBank/DDBJ whole genome shotgun (WGS) entry which is preliminary data.</text>
</comment>
<feature type="region of interest" description="Disordered" evidence="1">
    <location>
        <begin position="236"/>
        <end position="316"/>
    </location>
</feature>
<name>A0AAD5YE85_9APHY</name>
<dbReference type="Proteomes" id="UP001212997">
    <property type="component" value="Unassembled WGS sequence"/>
</dbReference>
<keyword evidence="3" id="KW-1185">Reference proteome</keyword>
<reference evidence="2" key="1">
    <citation type="submission" date="2022-07" db="EMBL/GenBank/DDBJ databases">
        <title>Genome Sequence of Physisporinus lineatus.</title>
        <authorList>
            <person name="Buettner E."/>
        </authorList>
    </citation>
    <scope>NUCLEOTIDE SEQUENCE</scope>
    <source>
        <strain evidence="2">VT162</strain>
    </source>
</reference>
<gene>
    <name evidence="2" type="ORF">NLI96_g6084</name>
</gene>
<protein>
    <submittedName>
        <fullName evidence="2">Uncharacterized protein</fullName>
    </submittedName>
</protein>
<proteinExistence type="predicted"/>
<accession>A0AAD5YE85</accession>
<sequence>MEAVEKGVLASYPTPNITEASYAAFIFDAGSDCVLTWIQGYGVPLGGIPTRHLAFVGWLPQKKKKKMAIIEATLTVSVFQHADPMSKWKGSRLTLEREIRKQNNIWVKEVAKREGWEANEMLQTPRFSDLIRAKNVGIERITDAVAALFENDPKKWKEETREKLGEALGFKEWKSANASRNRPIHHPLRTGSRTAVGRVVCPGVREWAMQAGPKGEQIRQNKIFSCRHCDFAAPSQVTEKTTATASTAEKETEQGPQMTLDNPLDQHMEEGEIADVSGTEGPSSSVEGAGHLAKKEKVRETKRSNWWKERRARTDK</sequence>
<evidence type="ECO:0000313" key="3">
    <source>
        <dbReference type="Proteomes" id="UP001212997"/>
    </source>
</evidence>
<organism evidence="2 3">
    <name type="scientific">Meripilus lineatus</name>
    <dbReference type="NCBI Taxonomy" id="2056292"/>
    <lineage>
        <taxon>Eukaryota</taxon>
        <taxon>Fungi</taxon>
        <taxon>Dikarya</taxon>
        <taxon>Basidiomycota</taxon>
        <taxon>Agaricomycotina</taxon>
        <taxon>Agaricomycetes</taxon>
        <taxon>Polyporales</taxon>
        <taxon>Meripilaceae</taxon>
        <taxon>Meripilus</taxon>
    </lineage>
</organism>
<dbReference type="AlphaFoldDB" id="A0AAD5YE85"/>
<feature type="compositionally biased region" description="Basic and acidic residues" evidence="1">
    <location>
        <begin position="293"/>
        <end position="316"/>
    </location>
</feature>
<evidence type="ECO:0000256" key="1">
    <source>
        <dbReference type="SAM" id="MobiDB-lite"/>
    </source>
</evidence>
<evidence type="ECO:0000313" key="2">
    <source>
        <dbReference type="EMBL" id="KAJ3483766.1"/>
    </source>
</evidence>
<feature type="compositionally biased region" description="Low complexity" evidence="1">
    <location>
        <begin position="238"/>
        <end position="247"/>
    </location>
</feature>
<dbReference type="EMBL" id="JANAWD010000215">
    <property type="protein sequence ID" value="KAJ3483766.1"/>
    <property type="molecule type" value="Genomic_DNA"/>
</dbReference>